<keyword evidence="5" id="KW-0862">Zinc</keyword>
<proteinExistence type="predicted"/>
<dbReference type="GO" id="GO:0000978">
    <property type="term" value="F:RNA polymerase II cis-regulatory region sequence-specific DNA binding"/>
    <property type="evidence" value="ECO:0007669"/>
    <property type="project" value="UniProtKB-ARBA"/>
</dbReference>
<feature type="domain" description="C2H2-type" evidence="11">
    <location>
        <begin position="173"/>
        <end position="204"/>
    </location>
</feature>
<dbReference type="FunFam" id="3.30.160.60:FF:000125">
    <property type="entry name" value="Putative zinc finger protein 143"/>
    <property type="match status" value="1"/>
</dbReference>
<evidence type="ECO:0000256" key="9">
    <source>
        <dbReference type="PROSITE-ProRule" id="PRU00042"/>
    </source>
</evidence>
<evidence type="ECO:0000313" key="13">
    <source>
        <dbReference type="Proteomes" id="UP000443090"/>
    </source>
</evidence>
<dbReference type="PROSITE" id="PS00028">
    <property type="entry name" value="ZINC_FINGER_C2H2_1"/>
    <property type="match status" value="4"/>
</dbReference>
<feature type="domain" description="C2H2-type" evidence="11">
    <location>
        <begin position="143"/>
        <end position="172"/>
    </location>
</feature>
<feature type="domain" description="C2H2-type" evidence="11">
    <location>
        <begin position="112"/>
        <end position="142"/>
    </location>
</feature>
<evidence type="ECO:0000256" key="6">
    <source>
        <dbReference type="ARBA" id="ARBA00023015"/>
    </source>
</evidence>
<feature type="region of interest" description="Disordered" evidence="10">
    <location>
        <begin position="1"/>
        <end position="74"/>
    </location>
</feature>
<accession>A0A8H8RQ83</accession>
<dbReference type="GO" id="GO:0000981">
    <property type="term" value="F:DNA-binding transcription factor activity, RNA polymerase II-specific"/>
    <property type="evidence" value="ECO:0007669"/>
    <property type="project" value="UniProtKB-ARBA"/>
</dbReference>
<dbReference type="SUPFAM" id="SSF57667">
    <property type="entry name" value="beta-beta-alpha zinc fingers"/>
    <property type="match status" value="3"/>
</dbReference>
<dbReference type="GO" id="GO:0008270">
    <property type="term" value="F:zinc ion binding"/>
    <property type="evidence" value="ECO:0007669"/>
    <property type="project" value="UniProtKB-KW"/>
</dbReference>
<dbReference type="Gene3D" id="3.30.160.60">
    <property type="entry name" value="Classic Zinc Finger"/>
    <property type="match status" value="5"/>
</dbReference>
<evidence type="ECO:0000256" key="5">
    <source>
        <dbReference type="ARBA" id="ARBA00022833"/>
    </source>
</evidence>
<dbReference type="PANTHER" id="PTHR46179:SF13">
    <property type="entry name" value="C2H2-TYPE DOMAIN-CONTAINING PROTEIN"/>
    <property type="match status" value="1"/>
</dbReference>
<feature type="domain" description="C2H2-type" evidence="11">
    <location>
        <begin position="82"/>
        <end position="111"/>
    </location>
</feature>
<evidence type="ECO:0000256" key="1">
    <source>
        <dbReference type="ARBA" id="ARBA00004123"/>
    </source>
</evidence>
<keyword evidence="3" id="KW-0677">Repeat</keyword>
<evidence type="ECO:0000313" key="12">
    <source>
        <dbReference type="EMBL" id="TVY39159.1"/>
    </source>
</evidence>
<dbReference type="InterPro" id="IPR013087">
    <property type="entry name" value="Znf_C2H2_type"/>
</dbReference>
<sequence>MATQATQRKAAGSLEDSTRRLRIGESLHANEGPSSPIDEDDEDGSEYNLDKDEFSDYGGGAETPVTPFSPGRKKFPSEYKTIPCTFPGCTKTFNRPARMKGHLVTHTNERPFPCPYDGCDKTYIEDKHLQQHIKGTHTQERKWICDWEGCNKSFLTGTRLRRHKEAHEGHERFRCTGYPSCNKTFRKHQTLQRHIRSDHLELAPFPCTYVNPITNELCNAGFDGAVGLRKHVERVHSDPQFVCPSCTIPNSFNLDGTLKCLAFTTDAQLQGHIRKEHSDCMFCDKKCSSQRELQKHIESQHSGKTLDERKTIPCTYFDCDKTFTKKSNLAVHIRTVHNGERFICGTFDVSSNITLEAFDPLEHACGKDFTSKATLEDHIRTGHLGLPSLINSKRKKSSPEMDMDFDVDFINDEDDEWAPKKKKRKARKQKPNVIDELVGDSYAADPNRNIPCLDPTCPHKFIREYDREIHLRAAHPILAGAAMFDSTFDLQTSGSFFQDGSGNGGQGGGGGEDMGIGIDTMTPHADIDWALQRQALEGGAFWVGDGSMMPTGDNWTLEEEEMRRLIDPDLFSL</sequence>
<dbReference type="Proteomes" id="UP000443090">
    <property type="component" value="Unassembled WGS sequence"/>
</dbReference>
<keyword evidence="4 9" id="KW-0863">Zinc-finger</keyword>
<keyword evidence="8" id="KW-0539">Nucleus</keyword>
<evidence type="ECO:0000256" key="10">
    <source>
        <dbReference type="SAM" id="MobiDB-lite"/>
    </source>
</evidence>
<gene>
    <name evidence="12" type="primary">sfc2</name>
    <name evidence="12" type="ORF">LOCC1_G005570</name>
</gene>
<evidence type="ECO:0000259" key="11">
    <source>
        <dbReference type="PROSITE" id="PS50157"/>
    </source>
</evidence>
<keyword evidence="7" id="KW-0804">Transcription</keyword>
<dbReference type="PROSITE" id="PS50157">
    <property type="entry name" value="ZINC_FINGER_C2H2_2"/>
    <property type="match status" value="5"/>
</dbReference>
<evidence type="ECO:0000256" key="3">
    <source>
        <dbReference type="ARBA" id="ARBA00022737"/>
    </source>
</evidence>
<feature type="domain" description="C2H2-type" evidence="11">
    <location>
        <begin position="312"/>
        <end position="342"/>
    </location>
</feature>
<dbReference type="InterPro" id="IPR051061">
    <property type="entry name" value="Zinc_finger_trans_reg"/>
</dbReference>
<dbReference type="OrthoDB" id="4748970at2759"/>
<reference evidence="12 13" key="1">
    <citation type="submission" date="2018-05" db="EMBL/GenBank/DDBJ databases">
        <title>Genome sequencing and assembly of the regulated plant pathogen Lachnellula willkommii and related sister species for the development of diagnostic species identification markers.</title>
        <authorList>
            <person name="Giroux E."/>
            <person name="Bilodeau G."/>
        </authorList>
    </citation>
    <scope>NUCLEOTIDE SEQUENCE [LARGE SCALE GENOMIC DNA]</scope>
    <source>
        <strain evidence="12 13">CBS 160.35</strain>
    </source>
</reference>
<dbReference type="Pfam" id="PF00096">
    <property type="entry name" value="zf-C2H2"/>
    <property type="match status" value="3"/>
</dbReference>
<comment type="caution">
    <text evidence="12">The sequence shown here is derived from an EMBL/GenBank/DDBJ whole genome shotgun (WGS) entry which is preliminary data.</text>
</comment>
<keyword evidence="13" id="KW-1185">Reference proteome</keyword>
<evidence type="ECO:0000256" key="7">
    <source>
        <dbReference type="ARBA" id="ARBA00023163"/>
    </source>
</evidence>
<organism evidence="12 13">
    <name type="scientific">Lachnellula occidentalis</name>
    <dbReference type="NCBI Taxonomy" id="215460"/>
    <lineage>
        <taxon>Eukaryota</taxon>
        <taxon>Fungi</taxon>
        <taxon>Dikarya</taxon>
        <taxon>Ascomycota</taxon>
        <taxon>Pezizomycotina</taxon>
        <taxon>Leotiomycetes</taxon>
        <taxon>Helotiales</taxon>
        <taxon>Lachnaceae</taxon>
        <taxon>Lachnellula</taxon>
    </lineage>
</organism>
<keyword evidence="6" id="KW-0805">Transcription regulation</keyword>
<feature type="compositionally biased region" description="Basic and acidic residues" evidence="10">
    <location>
        <begin position="16"/>
        <end position="25"/>
    </location>
</feature>
<comment type="subcellular location">
    <subcellularLocation>
        <location evidence="1">Nucleus</location>
    </subcellularLocation>
</comment>
<evidence type="ECO:0000256" key="8">
    <source>
        <dbReference type="ARBA" id="ARBA00023242"/>
    </source>
</evidence>
<keyword evidence="2" id="KW-0479">Metal-binding</keyword>
<dbReference type="GO" id="GO:0005634">
    <property type="term" value="C:nucleus"/>
    <property type="evidence" value="ECO:0007669"/>
    <property type="project" value="UniProtKB-SubCell"/>
</dbReference>
<protein>
    <submittedName>
        <fullName evidence="12">Transcription factor</fullName>
    </submittedName>
</protein>
<dbReference type="PANTHER" id="PTHR46179">
    <property type="entry name" value="ZINC FINGER PROTEIN"/>
    <property type="match status" value="1"/>
</dbReference>
<dbReference type="InterPro" id="IPR036236">
    <property type="entry name" value="Znf_C2H2_sf"/>
</dbReference>
<dbReference type="AlphaFoldDB" id="A0A8H8RQ83"/>
<evidence type="ECO:0000256" key="4">
    <source>
        <dbReference type="ARBA" id="ARBA00022771"/>
    </source>
</evidence>
<dbReference type="SMART" id="SM00355">
    <property type="entry name" value="ZnF_C2H2"/>
    <property type="match status" value="10"/>
</dbReference>
<evidence type="ECO:0000256" key="2">
    <source>
        <dbReference type="ARBA" id="ARBA00022723"/>
    </source>
</evidence>
<name>A0A8H8RQ83_9HELO</name>
<dbReference type="EMBL" id="QGMI01000544">
    <property type="protein sequence ID" value="TVY39159.1"/>
    <property type="molecule type" value="Genomic_DNA"/>
</dbReference>